<evidence type="ECO:0000256" key="7">
    <source>
        <dbReference type="SAM" id="MobiDB-lite"/>
    </source>
</evidence>
<dbReference type="EMBL" id="LGRN01000048">
    <property type="protein sequence ID" value="OJD18018.1"/>
    <property type="molecule type" value="Genomic_DNA"/>
</dbReference>
<protein>
    <recommendedName>
        <fullName evidence="8">ZZ-type domain-containing protein</fullName>
    </recommendedName>
</protein>
<dbReference type="InterPro" id="IPR000215">
    <property type="entry name" value="Serpin_fam"/>
</dbReference>
<dbReference type="PANTHER" id="PTHR11461">
    <property type="entry name" value="SERINE PROTEASE INHIBITOR, SERPIN"/>
    <property type="match status" value="1"/>
</dbReference>
<dbReference type="InterPro" id="IPR042178">
    <property type="entry name" value="Serpin_sf_1"/>
</dbReference>
<dbReference type="InterPro" id="IPR036186">
    <property type="entry name" value="Serpin_sf"/>
</dbReference>
<evidence type="ECO:0000256" key="3">
    <source>
        <dbReference type="ARBA" id="ARBA00022771"/>
    </source>
</evidence>
<dbReference type="InterPro" id="IPR000433">
    <property type="entry name" value="Znf_ZZ"/>
</dbReference>
<reference evidence="9 10" key="1">
    <citation type="submission" date="2015-07" db="EMBL/GenBank/DDBJ databases">
        <title>Emmonsia species relationships and genome sequence.</title>
        <authorList>
            <consortium name="The Broad Institute Genomics Platform"/>
            <person name="Cuomo C.A."/>
            <person name="Munoz J.F."/>
            <person name="Imamovic A."/>
            <person name="Priest M.E."/>
            <person name="Young S."/>
            <person name="Clay O.K."/>
            <person name="McEwen J.G."/>
        </authorList>
    </citation>
    <scope>NUCLEOTIDE SEQUENCE [LARGE SCALE GENOMIC DNA]</scope>
    <source>
        <strain evidence="9 10">UAMH 9510</strain>
    </source>
</reference>
<dbReference type="SUPFAM" id="SSF57850">
    <property type="entry name" value="RING/U-box"/>
    <property type="match status" value="1"/>
</dbReference>
<dbReference type="PROSITE" id="PS50135">
    <property type="entry name" value="ZF_ZZ_2"/>
    <property type="match status" value="1"/>
</dbReference>
<dbReference type="CDD" id="cd02340">
    <property type="entry name" value="ZZ_NBR1_like"/>
    <property type="match status" value="1"/>
</dbReference>
<dbReference type="AlphaFoldDB" id="A0A1J9PQ36"/>
<keyword evidence="3 5" id="KW-0863">Zinc-finger</keyword>
<comment type="caution">
    <text evidence="9">The sequence shown here is derived from an EMBL/GenBank/DDBJ whole genome shotgun (WGS) entry which is preliminary data.</text>
</comment>
<name>A0A1J9PQ36_9EURO</name>
<dbReference type="SUPFAM" id="SSF56574">
    <property type="entry name" value="Serpins"/>
    <property type="match status" value="1"/>
</dbReference>
<dbReference type="Gene3D" id="3.30.497.10">
    <property type="entry name" value="Antithrombin, subunit I, domain 2"/>
    <property type="match status" value="2"/>
</dbReference>
<evidence type="ECO:0000313" key="9">
    <source>
        <dbReference type="EMBL" id="OJD18018.1"/>
    </source>
</evidence>
<dbReference type="InterPro" id="IPR043145">
    <property type="entry name" value="Znf_ZZ_sf"/>
</dbReference>
<dbReference type="GO" id="GO:0008270">
    <property type="term" value="F:zinc ion binding"/>
    <property type="evidence" value="ECO:0007669"/>
    <property type="project" value="UniProtKB-KW"/>
</dbReference>
<evidence type="ECO:0000256" key="1">
    <source>
        <dbReference type="ARBA" id="ARBA00009500"/>
    </source>
</evidence>
<keyword evidence="4" id="KW-0862">Zinc</keyword>
<dbReference type="InterPro" id="IPR023796">
    <property type="entry name" value="Serpin_dom"/>
</dbReference>
<organism evidence="9 10">
    <name type="scientific">Emergomyces pasteurianus Ep9510</name>
    <dbReference type="NCBI Taxonomy" id="1447872"/>
    <lineage>
        <taxon>Eukaryota</taxon>
        <taxon>Fungi</taxon>
        <taxon>Dikarya</taxon>
        <taxon>Ascomycota</taxon>
        <taxon>Pezizomycotina</taxon>
        <taxon>Eurotiomycetes</taxon>
        <taxon>Eurotiomycetidae</taxon>
        <taxon>Onygenales</taxon>
        <taxon>Ajellomycetaceae</taxon>
        <taxon>Emergomyces</taxon>
    </lineage>
</organism>
<dbReference type="Pfam" id="PF00079">
    <property type="entry name" value="Serpin"/>
    <property type="match status" value="2"/>
</dbReference>
<dbReference type="OrthoDB" id="661148at2759"/>
<keyword evidence="10" id="KW-1185">Reference proteome</keyword>
<evidence type="ECO:0000313" key="10">
    <source>
        <dbReference type="Proteomes" id="UP000182235"/>
    </source>
</evidence>
<dbReference type="PANTHER" id="PTHR11461:SF211">
    <property type="entry name" value="GH10112P-RELATED"/>
    <property type="match status" value="1"/>
</dbReference>
<dbReference type="SMART" id="SM00291">
    <property type="entry name" value="ZnF_ZZ"/>
    <property type="match status" value="1"/>
</dbReference>
<keyword evidence="2" id="KW-0479">Metal-binding</keyword>
<accession>A0A1J9PQ36</accession>
<dbReference type="Gene3D" id="3.30.60.90">
    <property type="match status" value="1"/>
</dbReference>
<evidence type="ECO:0000259" key="8">
    <source>
        <dbReference type="PROSITE" id="PS50135"/>
    </source>
</evidence>
<proteinExistence type="inferred from homology"/>
<dbReference type="Pfam" id="PF00569">
    <property type="entry name" value="ZZ"/>
    <property type="match status" value="1"/>
</dbReference>
<feature type="compositionally biased region" description="Low complexity" evidence="7">
    <location>
        <begin position="91"/>
        <end position="100"/>
    </location>
</feature>
<dbReference type="VEuPathDB" id="FungiDB:AJ78_01910"/>
<dbReference type="PROSITE" id="PS01357">
    <property type="entry name" value="ZF_ZZ_1"/>
    <property type="match status" value="1"/>
</dbReference>
<feature type="region of interest" description="Disordered" evidence="7">
    <location>
        <begin position="76"/>
        <end position="100"/>
    </location>
</feature>
<evidence type="ECO:0000256" key="5">
    <source>
        <dbReference type="PROSITE-ProRule" id="PRU00228"/>
    </source>
</evidence>
<dbReference type="STRING" id="1447872.A0A1J9PQ36"/>
<dbReference type="Proteomes" id="UP000182235">
    <property type="component" value="Unassembled WGS sequence"/>
</dbReference>
<evidence type="ECO:0000256" key="2">
    <source>
        <dbReference type="ARBA" id="ARBA00022723"/>
    </source>
</evidence>
<feature type="domain" description="ZZ-type" evidence="8">
    <location>
        <begin position="10"/>
        <end position="62"/>
    </location>
</feature>
<comment type="similarity">
    <text evidence="1 6">Belongs to the serpin family.</text>
</comment>
<dbReference type="GO" id="GO:0004867">
    <property type="term" value="F:serine-type endopeptidase inhibitor activity"/>
    <property type="evidence" value="ECO:0007669"/>
    <property type="project" value="InterPro"/>
</dbReference>
<dbReference type="SMART" id="SM00093">
    <property type="entry name" value="SERPIN"/>
    <property type="match status" value="1"/>
</dbReference>
<evidence type="ECO:0000256" key="4">
    <source>
        <dbReference type="ARBA" id="ARBA00022833"/>
    </source>
</evidence>
<sequence>MANRIRPEVHSGIRCDNCGMVPILGHRFKCINCKDFDLCSSCEELIPHDAKHTFLKIRIPTPIGINTFPFIPAPLSKHHSEPSSESGTYTNTNTNSPTSSQQLQPLLFYQLGLHLVTPPRRGLSLLSPHPQDRPDPPSPTFVDTVNQFGFKLQYLLATEKCPNGVASANIYRCLMIAAAGSQGTNLEAFAKVLGFDARIEALASAVRNIVQLDKYCEPDPSNDSGVELAIGSSAWPGRFIDIKPAWAEMMRRVFELTFARQEARAMNAWASKRTQGKIRSVVQEMDISQEDIKLITCLYFKAKWEVPFTKYSTCPGVFFGFGNGEVKNVRMPCDVMHRTSDILYLEDSVAQMCVLPYQTKKSEKNKPEPSPFLSAPHSAFKTPAAFTNENQNFVLEPAWKAAIILPKTPGVEPILTILSHFSTSPSALRSLFNVSPPNDNNTHFSSNLKPTYLHLALPRFTLKQSSDISEPLFKQGLRPISRPSAAFSPMTPSQYAYVASIKHELFVDVNEEGTEVAAATSMGFFGSANPPARVPVEMKVERPFLFFVFDSRSGCVLCSAVVSEVGMD</sequence>
<gene>
    <name evidence="9" type="ORF">AJ78_01910</name>
</gene>
<evidence type="ECO:0000256" key="6">
    <source>
        <dbReference type="RuleBase" id="RU000411"/>
    </source>
</evidence>